<dbReference type="Proteomes" id="UP001284601">
    <property type="component" value="Unassembled WGS sequence"/>
</dbReference>
<proteinExistence type="predicted"/>
<evidence type="ECO:0000313" key="2">
    <source>
        <dbReference type="Proteomes" id="UP001284601"/>
    </source>
</evidence>
<protein>
    <recommendedName>
        <fullName evidence="3">ANTAR domain-containing protein</fullName>
    </recommendedName>
</protein>
<sequence length="133" mass="14594">MTPRERLALQAWRAGFSTKTVALIAELTVRRQLDGLDDPRIEQTTTALEVCAQAGLDHEAILEIARYNVGAAVGPEDWRVRFWSRVLATANRRASAPERFGLSRCDRPIVPPAVLPDDLDGIVTPVSFARGGT</sequence>
<dbReference type="EMBL" id="JAWSTH010000002">
    <property type="protein sequence ID" value="MDW5593008.1"/>
    <property type="molecule type" value="Genomic_DNA"/>
</dbReference>
<name>A0ABU4HI72_9ACTN</name>
<accession>A0ABU4HI72</accession>
<reference evidence="2" key="1">
    <citation type="submission" date="2023-07" db="EMBL/GenBank/DDBJ databases">
        <title>Conexibacter stalactiti sp. nov., isolated from stalactites in a lava cave and emended description of the genus Conexibacter.</title>
        <authorList>
            <person name="Lee S.D."/>
        </authorList>
    </citation>
    <scope>NUCLEOTIDE SEQUENCE [LARGE SCALE GENOMIC DNA]</scope>
    <source>
        <strain evidence="2">KCTC 39840</strain>
    </source>
</reference>
<gene>
    <name evidence="1" type="ORF">R7226_01575</name>
</gene>
<dbReference type="RefSeq" id="WP_318595269.1">
    <property type="nucleotide sequence ID" value="NZ_JAWSTH010000002.1"/>
</dbReference>
<organism evidence="1 2">
    <name type="scientific">Conexibacter stalactiti</name>
    <dbReference type="NCBI Taxonomy" id="1940611"/>
    <lineage>
        <taxon>Bacteria</taxon>
        <taxon>Bacillati</taxon>
        <taxon>Actinomycetota</taxon>
        <taxon>Thermoleophilia</taxon>
        <taxon>Solirubrobacterales</taxon>
        <taxon>Conexibacteraceae</taxon>
        <taxon>Conexibacter</taxon>
    </lineage>
</organism>
<comment type="caution">
    <text evidence="1">The sequence shown here is derived from an EMBL/GenBank/DDBJ whole genome shotgun (WGS) entry which is preliminary data.</text>
</comment>
<evidence type="ECO:0008006" key="3">
    <source>
        <dbReference type="Google" id="ProtNLM"/>
    </source>
</evidence>
<keyword evidence="2" id="KW-1185">Reference proteome</keyword>
<evidence type="ECO:0000313" key="1">
    <source>
        <dbReference type="EMBL" id="MDW5593008.1"/>
    </source>
</evidence>